<dbReference type="Gene3D" id="3.40.50.2000">
    <property type="entry name" value="Glycogen Phosphorylase B"/>
    <property type="match status" value="2"/>
</dbReference>
<evidence type="ECO:0000313" key="4">
    <source>
        <dbReference type="EMBL" id="SBV95045.1"/>
    </source>
</evidence>
<evidence type="ECO:0000256" key="1">
    <source>
        <dbReference type="ARBA" id="ARBA00022679"/>
    </source>
</evidence>
<feature type="domain" description="Glycosyltransferase subfamily 4-like N-terminal" evidence="3">
    <location>
        <begin position="17"/>
        <end position="174"/>
    </location>
</feature>
<dbReference type="AlphaFoldDB" id="A0A212J756"/>
<protein>
    <submittedName>
        <fullName evidence="4">Uncharacterized protein</fullName>
    </submittedName>
</protein>
<dbReference type="InterPro" id="IPR001296">
    <property type="entry name" value="Glyco_trans_1"/>
</dbReference>
<dbReference type="GO" id="GO:0009103">
    <property type="term" value="P:lipopolysaccharide biosynthetic process"/>
    <property type="evidence" value="ECO:0007669"/>
    <property type="project" value="TreeGrafter"/>
</dbReference>
<name>A0A212J756_9BACT</name>
<gene>
    <name evidence="4" type="ORF">KL86DYS2_10838</name>
</gene>
<feature type="domain" description="Glycosyl transferase family 1" evidence="2">
    <location>
        <begin position="192"/>
        <end position="349"/>
    </location>
</feature>
<organism evidence="4">
    <name type="scientific">uncultured Dysgonomonas sp</name>
    <dbReference type="NCBI Taxonomy" id="206096"/>
    <lineage>
        <taxon>Bacteria</taxon>
        <taxon>Pseudomonadati</taxon>
        <taxon>Bacteroidota</taxon>
        <taxon>Bacteroidia</taxon>
        <taxon>Bacteroidales</taxon>
        <taxon>Dysgonomonadaceae</taxon>
        <taxon>Dysgonomonas</taxon>
        <taxon>environmental samples</taxon>
    </lineage>
</organism>
<keyword evidence="1" id="KW-0808">Transferase</keyword>
<sequence length="371" mass="43000">MKIAIEAQRIFRKKKHGMDIVILEALRELQRQDTFNEYYIFVAPGPDKCLEKTSNFHIVEVKCPSYILWEQIGLPRAVSKIKPDVLHCTSNTAPLFVNVPLIVTLHDIIFLEKKQSSNKSLYQNLGRIYRKLVVPQILSKSKKIITVSDFERENICKKTNIPPSQVVTIHNGYNKRFHYIPNYHNVTKKYIEEDNYILFFGNTDPKKNTLRTIKAYALYLEKSDYKRPLLILDINKSIIEEILKEENIEHIKPFVHCPGYINNSDLPYIYNGAFVFIYPSLRESFGLPILESMGCGTPVIVSNTSAIPEVAGEGALYIDPYNELDIANKLLLIENDEEKYQNLVEYGRLRVNSFSWEWTAKNLVEIYNSLK</sequence>
<evidence type="ECO:0000259" key="2">
    <source>
        <dbReference type="Pfam" id="PF00534"/>
    </source>
</evidence>
<proteinExistence type="predicted"/>
<dbReference type="PANTHER" id="PTHR46401">
    <property type="entry name" value="GLYCOSYLTRANSFERASE WBBK-RELATED"/>
    <property type="match status" value="1"/>
</dbReference>
<dbReference type="GO" id="GO:0016757">
    <property type="term" value="F:glycosyltransferase activity"/>
    <property type="evidence" value="ECO:0007669"/>
    <property type="project" value="InterPro"/>
</dbReference>
<dbReference type="CDD" id="cd03809">
    <property type="entry name" value="GT4_MtfB-like"/>
    <property type="match status" value="1"/>
</dbReference>
<dbReference type="RefSeq" id="WP_296947460.1">
    <property type="nucleotide sequence ID" value="NZ_LT599021.1"/>
</dbReference>
<dbReference type="InterPro" id="IPR028098">
    <property type="entry name" value="Glyco_trans_4-like_N"/>
</dbReference>
<accession>A0A212J756</accession>
<evidence type="ECO:0000259" key="3">
    <source>
        <dbReference type="Pfam" id="PF13439"/>
    </source>
</evidence>
<reference evidence="4" key="1">
    <citation type="submission" date="2016-04" db="EMBL/GenBank/DDBJ databases">
        <authorList>
            <person name="Evans L.H."/>
            <person name="Alamgir A."/>
            <person name="Owens N."/>
            <person name="Weber N.D."/>
            <person name="Virtaneva K."/>
            <person name="Barbian K."/>
            <person name="Babar A."/>
            <person name="Rosenke K."/>
        </authorList>
    </citation>
    <scope>NUCLEOTIDE SEQUENCE</scope>
    <source>
        <strain evidence="4">86-2</strain>
    </source>
</reference>
<dbReference type="Pfam" id="PF00534">
    <property type="entry name" value="Glycos_transf_1"/>
    <property type="match status" value="1"/>
</dbReference>
<dbReference type="SUPFAM" id="SSF53756">
    <property type="entry name" value="UDP-Glycosyltransferase/glycogen phosphorylase"/>
    <property type="match status" value="1"/>
</dbReference>
<dbReference type="EMBL" id="FLUL01000001">
    <property type="protein sequence ID" value="SBV95045.1"/>
    <property type="molecule type" value="Genomic_DNA"/>
</dbReference>
<dbReference type="PANTHER" id="PTHR46401:SF2">
    <property type="entry name" value="GLYCOSYLTRANSFERASE WBBK-RELATED"/>
    <property type="match status" value="1"/>
</dbReference>
<dbReference type="Pfam" id="PF13439">
    <property type="entry name" value="Glyco_transf_4"/>
    <property type="match status" value="1"/>
</dbReference>